<dbReference type="EMBL" id="CP059693">
    <property type="protein sequence ID" value="WDE10549.1"/>
    <property type="molecule type" value="Genomic_DNA"/>
</dbReference>
<evidence type="ECO:0000313" key="1">
    <source>
        <dbReference type="EMBL" id="WDE10549.1"/>
    </source>
</evidence>
<dbReference type="Proteomes" id="UP001215231">
    <property type="component" value="Chromosome"/>
</dbReference>
<organism evidence="1 2">
    <name type="scientific">Thalassomonas haliotis</name>
    <dbReference type="NCBI Taxonomy" id="485448"/>
    <lineage>
        <taxon>Bacteria</taxon>
        <taxon>Pseudomonadati</taxon>
        <taxon>Pseudomonadota</taxon>
        <taxon>Gammaproteobacteria</taxon>
        <taxon>Alteromonadales</taxon>
        <taxon>Colwelliaceae</taxon>
        <taxon>Thalassomonas</taxon>
    </lineage>
</organism>
<sequence length="501" mass="56618">MMKKLSSQHLPFLTCLLLVGCGGGDSSGSDPVIEPPVIEPPSLENPQQNLKPLVDSWLTEKMSQLADINCTDEATENELCQRVTIKFSDGEFDASKADDKQTILILDTALEFPAVLRYRSRMKAALTQMDDGYYHQNDINGYDPSIEAPEVARDILQELDGFTDEENQSRFIPAKWLNSLYTVFQQVYPSSLYQQYLGHGNTPLLYLLEHNPEAEFVVGPVPDFFGKRTDLFCYPEQIEAGESQNNLQRLAALIVEVSVDFKQSMIDGLAIDYINFSAGHTLESVQESWQAHCAGSLPDSGIQAALLETLRPFYQVLFDSDNVFAFQATGVNMNVTNNPLDIESSFKNRLLVGDFTTLDSQLPLDGQLSNQQAPELLESRNNSKQWIDIFVNFGIKTIRPFPYNETPLMETDPLGLDSYPITSMQPSWAAPVALSRAIHIKNSVFPDAVLDNLVIEDIVDKMTPKTCDYSNWQFEEYDNKCKMQDPLLWRQHEVYRLEYLD</sequence>
<evidence type="ECO:0000313" key="2">
    <source>
        <dbReference type="Proteomes" id="UP001215231"/>
    </source>
</evidence>
<reference evidence="1 2" key="1">
    <citation type="journal article" date="2022" name="Mar. Drugs">
        <title>Bioassay-Guided Fractionation Leads to the Detection of Cholic Acid Generated by the Rare Thalassomonas sp.</title>
        <authorList>
            <person name="Pheiffer F."/>
            <person name="Schneider Y.K."/>
            <person name="Hansen E.H."/>
            <person name="Andersen J.H."/>
            <person name="Isaksson J."/>
            <person name="Busche T."/>
            <person name="R C."/>
            <person name="Kalinowski J."/>
            <person name="Zyl L.V."/>
            <person name="Trindade M."/>
        </authorList>
    </citation>
    <scope>NUCLEOTIDE SEQUENCE [LARGE SCALE GENOMIC DNA]</scope>
    <source>
        <strain evidence="1 2">A5K-61T</strain>
    </source>
</reference>
<dbReference type="RefSeq" id="WP_274050589.1">
    <property type="nucleotide sequence ID" value="NZ_CP059693.1"/>
</dbReference>
<protein>
    <recommendedName>
        <fullName evidence="3">Lipoprotein</fullName>
    </recommendedName>
</protein>
<evidence type="ECO:0008006" key="3">
    <source>
        <dbReference type="Google" id="ProtNLM"/>
    </source>
</evidence>
<accession>A0ABY7VA72</accession>
<dbReference type="PROSITE" id="PS51257">
    <property type="entry name" value="PROKAR_LIPOPROTEIN"/>
    <property type="match status" value="1"/>
</dbReference>
<gene>
    <name evidence="1" type="ORF">H3N35_20125</name>
</gene>
<name>A0ABY7VA72_9GAMM</name>
<proteinExistence type="predicted"/>
<keyword evidence="2" id="KW-1185">Reference proteome</keyword>